<dbReference type="STRING" id="2282107.A0A286UB79"/>
<evidence type="ECO:0000259" key="8">
    <source>
        <dbReference type="PROSITE" id="PS50056"/>
    </source>
</evidence>
<dbReference type="OrthoDB" id="273181at2759"/>
<dbReference type="GO" id="GO:0004722">
    <property type="term" value="F:protein serine/threonine phosphatase activity"/>
    <property type="evidence" value="ECO:0007669"/>
    <property type="project" value="UniProtKB-EC"/>
</dbReference>
<evidence type="ECO:0000313" key="10">
    <source>
        <dbReference type="Proteomes" id="UP000217199"/>
    </source>
</evidence>
<evidence type="ECO:0000256" key="5">
    <source>
        <dbReference type="ARBA" id="ARBA00048336"/>
    </source>
</evidence>
<evidence type="ECO:0000256" key="3">
    <source>
        <dbReference type="ARBA" id="ARBA00022912"/>
    </source>
</evidence>
<dbReference type="InterPro" id="IPR029021">
    <property type="entry name" value="Prot-tyrosine_phosphatase-like"/>
</dbReference>
<reference evidence="9 10" key="1">
    <citation type="journal article" date="2017" name="Mol. Ecol.">
        <title>Comparative and population genomic landscape of Phellinus noxius: A hypervariable fungus causing root rot in trees.</title>
        <authorList>
            <person name="Chung C.L."/>
            <person name="Lee T.J."/>
            <person name="Akiba M."/>
            <person name="Lee H.H."/>
            <person name="Kuo T.H."/>
            <person name="Liu D."/>
            <person name="Ke H.M."/>
            <person name="Yokoi T."/>
            <person name="Roa M.B."/>
            <person name="Lu M.J."/>
            <person name="Chang Y.Y."/>
            <person name="Ann P.J."/>
            <person name="Tsai J.N."/>
            <person name="Chen C.Y."/>
            <person name="Tzean S.S."/>
            <person name="Ota Y."/>
            <person name="Hattori T."/>
            <person name="Sahashi N."/>
            <person name="Liou R.F."/>
            <person name="Kikuchi T."/>
            <person name="Tsai I.J."/>
        </authorList>
    </citation>
    <scope>NUCLEOTIDE SEQUENCE [LARGE SCALE GENOMIC DNA]</scope>
    <source>
        <strain evidence="9 10">FFPRI411160</strain>
    </source>
</reference>
<comment type="caution">
    <text evidence="9">The sequence shown here is derived from an EMBL/GenBank/DDBJ whole genome shotgun (WGS) entry which is preliminary data.</text>
</comment>
<dbReference type="InterPro" id="IPR000387">
    <property type="entry name" value="Tyr_Pase_dom"/>
</dbReference>
<protein>
    <submittedName>
        <fullName evidence="9">Phosphatases II</fullName>
    </submittedName>
</protein>
<dbReference type="Proteomes" id="UP000217199">
    <property type="component" value="Unassembled WGS sequence"/>
</dbReference>
<keyword evidence="3" id="KW-0904">Protein phosphatase</keyword>
<feature type="compositionally biased region" description="Low complexity" evidence="6">
    <location>
        <begin position="91"/>
        <end position="119"/>
    </location>
</feature>
<comment type="similarity">
    <text evidence="1">Belongs to the protein-tyrosine phosphatase family. Non-receptor class dual specificity subfamily.</text>
</comment>
<dbReference type="Gene3D" id="3.90.190.10">
    <property type="entry name" value="Protein tyrosine phosphatase superfamily"/>
    <property type="match status" value="1"/>
</dbReference>
<evidence type="ECO:0000256" key="1">
    <source>
        <dbReference type="ARBA" id="ARBA00008601"/>
    </source>
</evidence>
<feature type="domain" description="Tyrosine specific protein phosphatases" evidence="8">
    <location>
        <begin position="153"/>
        <end position="210"/>
    </location>
</feature>
<dbReference type="PROSITE" id="PS50054">
    <property type="entry name" value="TYR_PHOSPHATASE_DUAL"/>
    <property type="match status" value="1"/>
</dbReference>
<keyword evidence="2" id="KW-0378">Hydrolase</keyword>
<evidence type="ECO:0000259" key="7">
    <source>
        <dbReference type="PROSITE" id="PS50054"/>
    </source>
</evidence>
<dbReference type="InterPro" id="IPR020422">
    <property type="entry name" value="TYR_PHOSPHATASE_DUAL_dom"/>
</dbReference>
<evidence type="ECO:0000256" key="2">
    <source>
        <dbReference type="ARBA" id="ARBA00022801"/>
    </source>
</evidence>
<dbReference type="SUPFAM" id="SSF52799">
    <property type="entry name" value="(Phosphotyrosine protein) phosphatases II"/>
    <property type="match status" value="1"/>
</dbReference>
<dbReference type="GO" id="GO:0005829">
    <property type="term" value="C:cytosol"/>
    <property type="evidence" value="ECO:0007669"/>
    <property type="project" value="TreeGrafter"/>
</dbReference>
<dbReference type="GO" id="GO:0004725">
    <property type="term" value="F:protein tyrosine phosphatase activity"/>
    <property type="evidence" value="ECO:0007669"/>
    <property type="project" value="TreeGrafter"/>
</dbReference>
<comment type="catalytic activity">
    <reaction evidence="4">
        <text>O-phospho-L-seryl-[protein] + H2O = L-seryl-[protein] + phosphate</text>
        <dbReference type="Rhea" id="RHEA:20629"/>
        <dbReference type="Rhea" id="RHEA-COMP:9863"/>
        <dbReference type="Rhea" id="RHEA-COMP:11604"/>
        <dbReference type="ChEBI" id="CHEBI:15377"/>
        <dbReference type="ChEBI" id="CHEBI:29999"/>
        <dbReference type="ChEBI" id="CHEBI:43474"/>
        <dbReference type="ChEBI" id="CHEBI:83421"/>
        <dbReference type="EC" id="3.1.3.16"/>
    </reaction>
</comment>
<sequence>MIRADAFPPDVWESICTPMHLILPGDPSGSGRGALYLGSWTAAVDNDLLARHRVNAIVECHDAPWGACDSHSSSSEDLIVNGSMTPTLARSSTSTSQPMSSIRPPLSRSASSSLVPSYSNHSNGSNASGIQQAKFGRFKVAIADSAAPDVLAPHLDDAVRFIRDRLTKGENVLVHCQQGISRSPAIVTAFLMREQSIPYEAALHLVKSRRKCVKPNAGFEKTLRSWK</sequence>
<dbReference type="InterPro" id="IPR016130">
    <property type="entry name" value="Tyr_Pase_AS"/>
</dbReference>
<evidence type="ECO:0000256" key="4">
    <source>
        <dbReference type="ARBA" id="ARBA00047761"/>
    </source>
</evidence>
<dbReference type="PROSITE" id="PS00383">
    <property type="entry name" value="TYR_PHOSPHATASE_1"/>
    <property type="match status" value="1"/>
</dbReference>
<comment type="catalytic activity">
    <reaction evidence="5">
        <text>O-phospho-L-threonyl-[protein] + H2O = L-threonyl-[protein] + phosphate</text>
        <dbReference type="Rhea" id="RHEA:47004"/>
        <dbReference type="Rhea" id="RHEA-COMP:11060"/>
        <dbReference type="Rhea" id="RHEA-COMP:11605"/>
        <dbReference type="ChEBI" id="CHEBI:15377"/>
        <dbReference type="ChEBI" id="CHEBI:30013"/>
        <dbReference type="ChEBI" id="CHEBI:43474"/>
        <dbReference type="ChEBI" id="CHEBI:61977"/>
        <dbReference type="EC" id="3.1.3.16"/>
    </reaction>
</comment>
<accession>A0A286UB79</accession>
<evidence type="ECO:0000313" key="9">
    <source>
        <dbReference type="EMBL" id="PAV16805.1"/>
    </source>
</evidence>
<keyword evidence="10" id="KW-1185">Reference proteome</keyword>
<dbReference type="EMBL" id="NBII01000007">
    <property type="protein sequence ID" value="PAV16805.1"/>
    <property type="molecule type" value="Genomic_DNA"/>
</dbReference>
<dbReference type="InParanoid" id="A0A286UB79"/>
<dbReference type="Pfam" id="PF00782">
    <property type="entry name" value="DSPc"/>
    <property type="match status" value="1"/>
</dbReference>
<dbReference type="InterPro" id="IPR000340">
    <property type="entry name" value="Dual-sp_phosphatase_cat-dom"/>
</dbReference>
<feature type="region of interest" description="Disordered" evidence="6">
    <location>
        <begin position="86"/>
        <end position="126"/>
    </location>
</feature>
<dbReference type="GO" id="GO:0007165">
    <property type="term" value="P:signal transduction"/>
    <property type="evidence" value="ECO:0007669"/>
    <property type="project" value="TreeGrafter"/>
</dbReference>
<proteinExistence type="inferred from homology"/>
<dbReference type="AlphaFoldDB" id="A0A286UB79"/>
<dbReference type="CDD" id="cd14498">
    <property type="entry name" value="DSP"/>
    <property type="match status" value="1"/>
</dbReference>
<gene>
    <name evidence="9" type="ORF">PNOK_0686900</name>
</gene>
<evidence type="ECO:0000256" key="6">
    <source>
        <dbReference type="SAM" id="MobiDB-lite"/>
    </source>
</evidence>
<dbReference type="PANTHER" id="PTHR45948:SF2">
    <property type="entry name" value="DUAL SPECIFICITY PROTEIN PHOSPHATASE"/>
    <property type="match status" value="1"/>
</dbReference>
<dbReference type="SMART" id="SM00195">
    <property type="entry name" value="DSPc"/>
    <property type="match status" value="1"/>
</dbReference>
<dbReference type="PANTHER" id="PTHR45948">
    <property type="entry name" value="DUAL SPECIFICITY PROTEIN PHOSPHATASE DDB_G0269404-RELATED"/>
    <property type="match status" value="1"/>
</dbReference>
<dbReference type="PROSITE" id="PS50056">
    <property type="entry name" value="TYR_PHOSPHATASE_2"/>
    <property type="match status" value="1"/>
</dbReference>
<feature type="domain" description="Tyrosine-protein phosphatase" evidence="7">
    <location>
        <begin position="26"/>
        <end position="227"/>
    </location>
</feature>
<organism evidence="9 10">
    <name type="scientific">Pyrrhoderma noxium</name>
    <dbReference type="NCBI Taxonomy" id="2282107"/>
    <lineage>
        <taxon>Eukaryota</taxon>
        <taxon>Fungi</taxon>
        <taxon>Dikarya</taxon>
        <taxon>Basidiomycota</taxon>
        <taxon>Agaricomycotina</taxon>
        <taxon>Agaricomycetes</taxon>
        <taxon>Hymenochaetales</taxon>
        <taxon>Hymenochaetaceae</taxon>
        <taxon>Pyrrhoderma</taxon>
    </lineage>
</organism>
<name>A0A286UB79_9AGAM</name>